<keyword evidence="3" id="KW-0804">Transcription</keyword>
<evidence type="ECO:0000256" key="2">
    <source>
        <dbReference type="ARBA" id="ARBA00023125"/>
    </source>
</evidence>
<protein>
    <recommendedName>
        <fullName evidence="4">HTH araC/xylS-type domain-containing protein</fullName>
    </recommendedName>
</protein>
<gene>
    <name evidence="5" type="ORF">C8256_18665</name>
</gene>
<proteinExistence type="predicted"/>
<keyword evidence="1" id="KW-0805">Transcription regulation</keyword>
<keyword evidence="6" id="KW-1185">Reference proteome</keyword>
<dbReference type="SMART" id="SM00342">
    <property type="entry name" value="HTH_ARAC"/>
    <property type="match status" value="1"/>
</dbReference>
<comment type="caution">
    <text evidence="5">The sequence shown here is derived from an EMBL/GenBank/DDBJ whole genome shotgun (WGS) entry which is preliminary data.</text>
</comment>
<dbReference type="Proteomes" id="UP000240892">
    <property type="component" value="Unassembled WGS sequence"/>
</dbReference>
<keyword evidence="2" id="KW-0238">DNA-binding</keyword>
<dbReference type="PANTHER" id="PTHR43280:SF34">
    <property type="entry name" value="ARAC-FAMILY TRANSCRIPTIONAL REGULATOR"/>
    <property type="match status" value="1"/>
</dbReference>
<dbReference type="GO" id="GO:0003700">
    <property type="term" value="F:DNA-binding transcription factor activity"/>
    <property type="evidence" value="ECO:0007669"/>
    <property type="project" value="InterPro"/>
</dbReference>
<dbReference type="PROSITE" id="PS00041">
    <property type="entry name" value="HTH_ARAC_FAMILY_1"/>
    <property type="match status" value="1"/>
</dbReference>
<feature type="domain" description="HTH araC/xylS-type" evidence="4">
    <location>
        <begin position="201"/>
        <end position="299"/>
    </location>
</feature>
<sequence>MGASGAHFAICRRGLLMPAPYRHEIIAADNGTLARFIFHAENASHVAPHWHKSLEISYTLRGSISGFTINGKTYATAPGQILVVNPSEVHGVVSRSPEVTEALTVIFPYQQLLNTIPELDTLSFNAHSPLNFSRQQHKAYRKLQQLLKQAAMLTRRCAPDCGDTLLLNALAYQILYWLRRAFAHNKNKYLYQNANPSEKMIRITEWLDSHFHERVSMADVASRFYLSESWLAHRFRQNVGRTFHEYLVSLRLNAAMTLLFDSDLQVQTIAERCGFPNFKSFVYYFKQAHGMTPLQYRKSRR</sequence>
<dbReference type="SUPFAM" id="SSF51215">
    <property type="entry name" value="Regulatory protein AraC"/>
    <property type="match status" value="1"/>
</dbReference>
<reference evidence="5 6" key="1">
    <citation type="submission" date="2018-03" db="EMBL/GenBank/DDBJ databases">
        <title>First report of an OXA-48+CTX-M-M-producing Kluyvera ascorbata clone recovered from patients admitted in a University Hospital in Madrid, Spain.</title>
        <authorList>
            <person name="Hernandez-Garcia M."/>
            <person name="Leon-Sampedro R."/>
            <person name="Perez-Viso B."/>
            <person name="Morosini M.I."/>
            <person name="Lopez-Fresnena N."/>
            <person name="Coque T.M."/>
            <person name="Bonten M."/>
            <person name="Malhotra-Kumar S."/>
            <person name="Ruiz-Garbajosa P."/>
            <person name="Canton R."/>
        </authorList>
    </citation>
    <scope>NUCLEOTIDE SEQUENCE [LARGE SCALE GENOMIC DNA]</scope>
    <source>
        <strain evidence="5 6">KA2</strain>
    </source>
</reference>
<accession>A0A2T2XYE8</accession>
<dbReference type="InterPro" id="IPR003313">
    <property type="entry name" value="AraC-bd"/>
</dbReference>
<evidence type="ECO:0000313" key="5">
    <source>
        <dbReference type="EMBL" id="PSR45315.1"/>
    </source>
</evidence>
<dbReference type="PROSITE" id="PS01124">
    <property type="entry name" value="HTH_ARAC_FAMILY_2"/>
    <property type="match status" value="1"/>
</dbReference>
<dbReference type="SUPFAM" id="SSF46689">
    <property type="entry name" value="Homeodomain-like"/>
    <property type="match status" value="2"/>
</dbReference>
<dbReference type="InterPro" id="IPR018060">
    <property type="entry name" value="HTH_AraC"/>
</dbReference>
<dbReference type="AlphaFoldDB" id="A0A2T2XYE8"/>
<dbReference type="InterPro" id="IPR018062">
    <property type="entry name" value="HTH_AraC-typ_CS"/>
</dbReference>
<name>A0A2T2XYE8_9ENTR</name>
<dbReference type="PANTHER" id="PTHR43280">
    <property type="entry name" value="ARAC-FAMILY TRANSCRIPTIONAL REGULATOR"/>
    <property type="match status" value="1"/>
</dbReference>
<dbReference type="Pfam" id="PF02311">
    <property type="entry name" value="AraC_binding"/>
    <property type="match status" value="1"/>
</dbReference>
<evidence type="ECO:0000259" key="4">
    <source>
        <dbReference type="PROSITE" id="PS01124"/>
    </source>
</evidence>
<dbReference type="Gene3D" id="2.60.120.10">
    <property type="entry name" value="Jelly Rolls"/>
    <property type="match status" value="1"/>
</dbReference>
<dbReference type="GO" id="GO:0043565">
    <property type="term" value="F:sequence-specific DNA binding"/>
    <property type="evidence" value="ECO:0007669"/>
    <property type="project" value="InterPro"/>
</dbReference>
<evidence type="ECO:0000313" key="6">
    <source>
        <dbReference type="Proteomes" id="UP000240892"/>
    </source>
</evidence>
<dbReference type="Gene3D" id="1.10.10.60">
    <property type="entry name" value="Homeodomain-like"/>
    <property type="match status" value="2"/>
</dbReference>
<dbReference type="EMBL" id="PYHO01000017">
    <property type="protein sequence ID" value="PSR45315.1"/>
    <property type="molecule type" value="Genomic_DNA"/>
</dbReference>
<dbReference type="InterPro" id="IPR009057">
    <property type="entry name" value="Homeodomain-like_sf"/>
</dbReference>
<dbReference type="InterPro" id="IPR014710">
    <property type="entry name" value="RmlC-like_jellyroll"/>
</dbReference>
<evidence type="ECO:0000256" key="3">
    <source>
        <dbReference type="ARBA" id="ARBA00023163"/>
    </source>
</evidence>
<dbReference type="Pfam" id="PF12833">
    <property type="entry name" value="HTH_18"/>
    <property type="match status" value="1"/>
</dbReference>
<evidence type="ECO:0000256" key="1">
    <source>
        <dbReference type="ARBA" id="ARBA00023015"/>
    </source>
</evidence>
<dbReference type="InterPro" id="IPR037923">
    <property type="entry name" value="HTH-like"/>
</dbReference>
<organism evidence="5 6">
    <name type="scientific">Kluyvera genomosp. 2</name>
    <dbReference type="NCBI Taxonomy" id="2774054"/>
    <lineage>
        <taxon>Bacteria</taxon>
        <taxon>Pseudomonadati</taxon>
        <taxon>Pseudomonadota</taxon>
        <taxon>Gammaproteobacteria</taxon>
        <taxon>Enterobacterales</taxon>
        <taxon>Enterobacteriaceae</taxon>
        <taxon>Kluyvera</taxon>
    </lineage>
</organism>